<dbReference type="Pfam" id="PF00046">
    <property type="entry name" value="Homeodomain"/>
    <property type="match status" value="1"/>
</dbReference>
<evidence type="ECO:0000313" key="10">
    <source>
        <dbReference type="Proteomes" id="UP000736164"/>
    </source>
</evidence>
<dbReference type="GO" id="GO:0005634">
    <property type="term" value="C:nucleus"/>
    <property type="evidence" value="ECO:0007669"/>
    <property type="project" value="UniProtKB-SubCell"/>
</dbReference>
<feature type="non-terminal residue" evidence="9">
    <location>
        <position position="262"/>
    </location>
</feature>
<dbReference type="EMBL" id="JAAWVO010063583">
    <property type="protein sequence ID" value="MBN3323183.1"/>
    <property type="molecule type" value="Genomic_DNA"/>
</dbReference>
<dbReference type="PROSITE" id="PS00027">
    <property type="entry name" value="HOMEOBOX_1"/>
    <property type="match status" value="1"/>
</dbReference>
<dbReference type="AlphaFoldDB" id="A0A8J7TGP0"/>
<organism evidence="9 10">
    <name type="scientific">Atractosteus spatula</name>
    <name type="common">Alligator gar</name>
    <name type="synonym">Lepisosteus spatula</name>
    <dbReference type="NCBI Taxonomy" id="7917"/>
    <lineage>
        <taxon>Eukaryota</taxon>
        <taxon>Metazoa</taxon>
        <taxon>Chordata</taxon>
        <taxon>Craniata</taxon>
        <taxon>Vertebrata</taxon>
        <taxon>Euteleostomi</taxon>
        <taxon>Actinopterygii</taxon>
        <taxon>Neopterygii</taxon>
        <taxon>Holostei</taxon>
        <taxon>Semionotiformes</taxon>
        <taxon>Lepisosteidae</taxon>
        <taxon>Atractosteus</taxon>
    </lineage>
</organism>
<feature type="compositionally biased region" description="Polar residues" evidence="7">
    <location>
        <begin position="82"/>
        <end position="113"/>
    </location>
</feature>
<proteinExistence type="predicted"/>
<comment type="caution">
    <text evidence="9">The sequence shown here is derived from an EMBL/GenBank/DDBJ whole genome shotgun (WGS) entry which is preliminary data.</text>
</comment>
<protein>
    <submittedName>
        <fullName evidence="9">VENT1 protein</fullName>
    </submittedName>
</protein>
<comment type="subcellular location">
    <subcellularLocation>
        <location evidence="1 5 6">Nucleus</location>
    </subcellularLocation>
</comment>
<keyword evidence="3 5" id="KW-0371">Homeobox</keyword>
<feature type="domain" description="Homeobox" evidence="8">
    <location>
        <begin position="124"/>
        <end position="184"/>
    </location>
</feature>
<evidence type="ECO:0000256" key="4">
    <source>
        <dbReference type="ARBA" id="ARBA00023242"/>
    </source>
</evidence>
<dbReference type="CDD" id="cd00086">
    <property type="entry name" value="homeodomain"/>
    <property type="match status" value="1"/>
</dbReference>
<dbReference type="SMART" id="SM00389">
    <property type="entry name" value="HOX"/>
    <property type="match status" value="1"/>
</dbReference>
<keyword evidence="2 5" id="KW-0238">DNA-binding</keyword>
<name>A0A8J7TGP0_ATRSP</name>
<dbReference type="PRINTS" id="PR00024">
    <property type="entry name" value="HOMEOBOX"/>
</dbReference>
<reference evidence="9" key="1">
    <citation type="journal article" date="2021" name="Cell">
        <title>Tracing the genetic footprints of vertebrate landing in non-teleost ray-finned fishes.</title>
        <authorList>
            <person name="Bi X."/>
            <person name="Wang K."/>
            <person name="Yang L."/>
            <person name="Pan H."/>
            <person name="Jiang H."/>
            <person name="Wei Q."/>
            <person name="Fang M."/>
            <person name="Yu H."/>
            <person name="Zhu C."/>
            <person name="Cai Y."/>
            <person name="He Y."/>
            <person name="Gan X."/>
            <person name="Zeng H."/>
            <person name="Yu D."/>
            <person name="Zhu Y."/>
            <person name="Jiang H."/>
            <person name="Qiu Q."/>
            <person name="Yang H."/>
            <person name="Zhang Y.E."/>
            <person name="Wang W."/>
            <person name="Zhu M."/>
            <person name="He S."/>
            <person name="Zhang G."/>
        </authorList>
    </citation>
    <scope>NUCLEOTIDE SEQUENCE</scope>
    <source>
        <strain evidence="9">Allg_001</strain>
    </source>
</reference>
<evidence type="ECO:0000256" key="3">
    <source>
        <dbReference type="ARBA" id="ARBA00023155"/>
    </source>
</evidence>
<evidence type="ECO:0000256" key="1">
    <source>
        <dbReference type="ARBA" id="ARBA00004123"/>
    </source>
</evidence>
<keyword evidence="4 5" id="KW-0539">Nucleus</keyword>
<dbReference type="InterPro" id="IPR020479">
    <property type="entry name" value="HD_metazoa"/>
</dbReference>
<dbReference type="Proteomes" id="UP000736164">
    <property type="component" value="Unassembled WGS sequence"/>
</dbReference>
<evidence type="ECO:0000313" key="9">
    <source>
        <dbReference type="EMBL" id="MBN3323183.1"/>
    </source>
</evidence>
<evidence type="ECO:0000256" key="6">
    <source>
        <dbReference type="RuleBase" id="RU000682"/>
    </source>
</evidence>
<feature type="non-terminal residue" evidence="9">
    <location>
        <position position="1"/>
    </location>
</feature>
<dbReference type="PANTHER" id="PTHR24340:SF112">
    <property type="entry name" value="VENT HOMEOBOX"/>
    <property type="match status" value="1"/>
</dbReference>
<evidence type="ECO:0000259" key="8">
    <source>
        <dbReference type="PROSITE" id="PS50071"/>
    </source>
</evidence>
<evidence type="ECO:0000256" key="7">
    <source>
        <dbReference type="SAM" id="MobiDB-lite"/>
    </source>
</evidence>
<feature type="region of interest" description="Disordered" evidence="7">
    <location>
        <begin position="72"/>
        <end position="127"/>
    </location>
</feature>
<accession>A0A8J7TGP0</accession>
<evidence type="ECO:0000256" key="5">
    <source>
        <dbReference type="PROSITE-ProRule" id="PRU00108"/>
    </source>
</evidence>
<feature type="compositionally biased region" description="Basic and acidic residues" evidence="7">
    <location>
        <begin position="72"/>
        <end position="81"/>
    </location>
</feature>
<dbReference type="InterPro" id="IPR050394">
    <property type="entry name" value="Homeobox_NK-like"/>
</dbReference>
<dbReference type="PROSITE" id="PS50071">
    <property type="entry name" value="HOMEOBOX_2"/>
    <property type="match status" value="1"/>
</dbReference>
<keyword evidence="10" id="KW-1185">Reference proteome</keyword>
<dbReference type="PANTHER" id="PTHR24340">
    <property type="entry name" value="HOMEOBOX PROTEIN NKX"/>
    <property type="match status" value="1"/>
</dbReference>
<dbReference type="InterPro" id="IPR017970">
    <property type="entry name" value="Homeobox_CS"/>
</dbReference>
<evidence type="ECO:0000256" key="2">
    <source>
        <dbReference type="ARBA" id="ARBA00023125"/>
    </source>
</evidence>
<dbReference type="GO" id="GO:0000978">
    <property type="term" value="F:RNA polymerase II cis-regulatory region sequence-specific DNA binding"/>
    <property type="evidence" value="ECO:0007669"/>
    <property type="project" value="TreeGrafter"/>
</dbReference>
<feature type="DNA-binding region" description="Homeobox" evidence="5">
    <location>
        <begin position="126"/>
        <end position="185"/>
    </location>
</feature>
<sequence length="262" mass="29731">MVKSFSVEWLAQSDHNCNPEQEQKTFEQNTVAHRKLHIPCLAQPRPHTSYTTKCLQPKGKTVKNVLLSGIAEHPDDQRDSDPVSTNLLSNPVSVSKSNGDSSGYESETASSECLSHEEDTEGESARRRIRTKFTSDQIYKLEKTFSKDKYLGATERLKLATKLNLSEIQVKTWFQNRRMKLKREMQDMRAEFFSPALMNQIVFPAGLPLQHHNFPGQQFSLNPFATATPAFYSSVLPQVPGTPMGIPQPALHQMQMMVSHYY</sequence>
<dbReference type="GO" id="GO:0030154">
    <property type="term" value="P:cell differentiation"/>
    <property type="evidence" value="ECO:0007669"/>
    <property type="project" value="TreeGrafter"/>
</dbReference>
<dbReference type="Gene3D" id="1.10.10.60">
    <property type="entry name" value="Homeodomain-like"/>
    <property type="match status" value="1"/>
</dbReference>
<dbReference type="GO" id="GO:0000981">
    <property type="term" value="F:DNA-binding transcription factor activity, RNA polymerase II-specific"/>
    <property type="evidence" value="ECO:0007669"/>
    <property type="project" value="InterPro"/>
</dbReference>
<dbReference type="InterPro" id="IPR001356">
    <property type="entry name" value="HD"/>
</dbReference>
<dbReference type="SUPFAM" id="SSF46689">
    <property type="entry name" value="Homeodomain-like"/>
    <property type="match status" value="1"/>
</dbReference>
<gene>
    <name evidence="9" type="primary">Vent1</name>
    <name evidence="9" type="ORF">GTO95_0001147</name>
</gene>
<dbReference type="InterPro" id="IPR009057">
    <property type="entry name" value="Homeodomain-like_sf"/>
</dbReference>